<keyword evidence="4" id="KW-1185">Reference proteome</keyword>
<dbReference type="InterPro" id="IPR025285">
    <property type="entry name" value="DUF4145"/>
</dbReference>
<evidence type="ECO:0000313" key="3">
    <source>
        <dbReference type="EMBL" id="TLD91615.1"/>
    </source>
</evidence>
<reference evidence="2 5" key="4">
    <citation type="submission" date="2019-12" db="EMBL/GenBank/DDBJ databases">
        <title>Multi-Generational Helicobacter saguini Isolates.</title>
        <authorList>
            <person name="Mannion A."/>
            <person name="Shen Z."/>
            <person name="Fox J.G."/>
        </authorList>
    </citation>
    <scope>NUCLEOTIDE SEQUENCE [LARGE SCALE GENOMIC DNA]</scope>
    <source>
        <strain evidence="2">16-048</strain>
        <strain evidence="5">16-048 (F4)</strain>
    </source>
</reference>
<reference evidence="3" key="3">
    <citation type="submission" date="2018-04" db="EMBL/GenBank/DDBJ databases">
        <authorList>
            <person name="Sheh A."/>
            <person name="Shen Z."/>
            <person name="Mannion A.J."/>
            <person name="Fox J.G."/>
        </authorList>
    </citation>
    <scope>NUCLEOTIDE SEQUENCE</scope>
    <source>
        <strain evidence="3">MIT 97-6194</strain>
    </source>
</reference>
<accession>A0A347VZX4</accession>
<dbReference type="OrthoDB" id="9808624at2"/>
<dbReference type="RefSeq" id="WP_052062722.1">
    <property type="nucleotide sequence ID" value="NZ_JRMP02000032.1"/>
</dbReference>
<dbReference type="Proteomes" id="UP000029714">
    <property type="component" value="Unassembled WGS sequence"/>
</dbReference>
<dbReference type="Proteomes" id="UP000477070">
    <property type="component" value="Unassembled WGS sequence"/>
</dbReference>
<evidence type="ECO:0000259" key="1">
    <source>
        <dbReference type="Pfam" id="PF13643"/>
    </source>
</evidence>
<feature type="domain" description="DUF4145" evidence="1">
    <location>
        <begin position="123"/>
        <end position="201"/>
    </location>
</feature>
<dbReference type="Pfam" id="PF13643">
    <property type="entry name" value="DUF4145"/>
    <property type="match status" value="1"/>
</dbReference>
<gene>
    <name evidence="2" type="ORF">DCO61_01305</name>
    <name evidence="3" type="ORF">LS64_011710</name>
</gene>
<evidence type="ECO:0000313" key="2">
    <source>
        <dbReference type="EMBL" id="MWV68700.1"/>
    </source>
</evidence>
<sequence>MNNKFIEPQFGITPFTCPHCQVVAQMEFIDPRYINECVRKNLLEIMQMIHTEVYQALQENIQNKINNINKIMNYNAKYAYTYAVCQNCKEINIWVDSKMIYPKPLLTPLPNEYLPKEIKEDYEEASLILQDSPRGACALLRLALQKIMIELGEDRNLNKAIQSLIDKKTIDKYLQKALDSVRVIGNNAVHPNELDMKDNKEIATRLFNIINYIAEKTFADRKRIDEIYNILPENAKRKNDK</sequence>
<evidence type="ECO:0000313" key="4">
    <source>
        <dbReference type="Proteomes" id="UP000029714"/>
    </source>
</evidence>
<reference evidence="3 4" key="1">
    <citation type="journal article" date="2014" name="Genome Announc.">
        <title>Draft genome sequences of eight enterohepatic helicobacter species isolated from both laboratory and wild rodents.</title>
        <authorList>
            <person name="Sheh A."/>
            <person name="Shen Z."/>
            <person name="Fox J.G."/>
        </authorList>
    </citation>
    <scope>NUCLEOTIDE SEQUENCE [LARGE SCALE GENOMIC DNA]</scope>
    <source>
        <strain evidence="3 4">MIT 97-6194</strain>
    </source>
</reference>
<dbReference type="AlphaFoldDB" id="A0A347VZX4"/>
<organism evidence="3 4">
    <name type="scientific">Helicobacter saguini</name>
    <dbReference type="NCBI Taxonomy" id="1548018"/>
    <lineage>
        <taxon>Bacteria</taxon>
        <taxon>Pseudomonadati</taxon>
        <taxon>Campylobacterota</taxon>
        <taxon>Epsilonproteobacteria</taxon>
        <taxon>Campylobacterales</taxon>
        <taxon>Helicobacteraceae</taxon>
        <taxon>Helicobacter</taxon>
    </lineage>
</organism>
<proteinExistence type="predicted"/>
<reference evidence="3 4" key="2">
    <citation type="journal article" date="2016" name="Infect. Immun.">
        <title>Helicobacter saguini, a Novel Helicobacter Isolated from Cotton-Top Tamarins with Ulcerative Colitis, Has Proinflammatory Properties and Induces Typhlocolitis and Dysplasia in Gnotobiotic IL-10-/- Mice.</title>
        <authorList>
            <person name="Shen Z."/>
            <person name="Mannion A."/>
            <person name="Whary M.T."/>
            <person name="Muthupalani S."/>
            <person name="Sheh A."/>
            <person name="Feng Y."/>
            <person name="Gong G."/>
            <person name="Vandamme P."/>
            <person name="Holcombe H.R."/>
            <person name="Paster B.J."/>
            <person name="Fox J.G."/>
        </authorList>
    </citation>
    <scope>NUCLEOTIDE SEQUENCE [LARGE SCALE GENOMIC DNA]</scope>
    <source>
        <strain evidence="3 4">MIT 97-6194</strain>
    </source>
</reference>
<comment type="caution">
    <text evidence="3">The sequence shown here is derived from an EMBL/GenBank/DDBJ whole genome shotgun (WGS) entry which is preliminary data.</text>
</comment>
<name>A0A347VZX4_9HELI</name>
<dbReference type="EMBL" id="QBIU01000001">
    <property type="protein sequence ID" value="MWV68700.1"/>
    <property type="molecule type" value="Genomic_DNA"/>
</dbReference>
<evidence type="ECO:0000313" key="5">
    <source>
        <dbReference type="Proteomes" id="UP000477070"/>
    </source>
</evidence>
<protein>
    <submittedName>
        <fullName evidence="3">DUF4145 domain-containing protein</fullName>
    </submittedName>
</protein>
<dbReference type="EMBL" id="JRMP02000032">
    <property type="protein sequence ID" value="TLD91615.1"/>
    <property type="molecule type" value="Genomic_DNA"/>
</dbReference>